<evidence type="ECO:0008006" key="5">
    <source>
        <dbReference type="Google" id="ProtNLM"/>
    </source>
</evidence>
<dbReference type="GO" id="GO:0003723">
    <property type="term" value="F:RNA binding"/>
    <property type="evidence" value="ECO:0007669"/>
    <property type="project" value="InterPro"/>
</dbReference>
<dbReference type="InParanoid" id="D8RZL8"/>
<dbReference type="PANTHER" id="PTHR24015:SF548">
    <property type="entry name" value="OS08G0340900 PROTEIN"/>
    <property type="match status" value="1"/>
</dbReference>
<dbReference type="PANTHER" id="PTHR24015">
    <property type="entry name" value="OS07G0578800 PROTEIN-RELATED"/>
    <property type="match status" value="1"/>
</dbReference>
<evidence type="ECO:0000256" key="1">
    <source>
        <dbReference type="ARBA" id="ARBA00022737"/>
    </source>
</evidence>
<dbReference type="NCBIfam" id="TIGR00756">
    <property type="entry name" value="PPR"/>
    <property type="match status" value="3"/>
</dbReference>
<dbReference type="eggNOG" id="KOG4197">
    <property type="taxonomic scope" value="Eukaryota"/>
</dbReference>
<name>D8RZL8_SELML</name>
<dbReference type="Pfam" id="PF13041">
    <property type="entry name" value="PPR_2"/>
    <property type="match status" value="1"/>
</dbReference>
<dbReference type="STRING" id="88036.D8RZL8"/>
<sequence>MDTAKVRPTSFFFSGILAACLEPGDLPTGMRIHSHIVDCGCGSDIVVATGLIGMYSRCGSVDRAREVFDRMSYRDTVAWTAMIAAYAHTGHPRQAMELFKAMDTWDVRPDGFTYASVINACTGMGALADGMVVHREIVRDGFDGDPVVQNSLVDMYSKCGSLGEARAVFDDMVKRDVATWTALFSGYAKHGFNNEALETFWCMALESMALDEIIFTTVLQACSHLGLVDEGRDYFVSMRRDFGLAPGVEHYVGMVDVLGRAGRLKEAEELLGGMPYEPTPVAWTTILGACKIHSDTERAKRMKADTEEEEETACMLMSNIYAASASKNELSRNKSSLFVFS</sequence>
<dbReference type="PROSITE" id="PS51257">
    <property type="entry name" value="PROKAR_LIPOPROTEIN"/>
    <property type="match status" value="1"/>
</dbReference>
<dbReference type="InterPro" id="IPR002885">
    <property type="entry name" value="PPR_rpt"/>
</dbReference>
<dbReference type="Gene3D" id="1.25.40.10">
    <property type="entry name" value="Tetratricopeptide repeat domain"/>
    <property type="match status" value="2"/>
</dbReference>
<dbReference type="HOGENOM" id="CLU_002706_0_0_1"/>
<dbReference type="Pfam" id="PF01535">
    <property type="entry name" value="PPR"/>
    <property type="match status" value="5"/>
</dbReference>
<dbReference type="InterPro" id="IPR011990">
    <property type="entry name" value="TPR-like_helical_dom_sf"/>
</dbReference>
<dbReference type="EMBL" id="GL377596">
    <property type="protein sequence ID" value="EFJ22320.1"/>
    <property type="molecule type" value="Genomic_DNA"/>
</dbReference>
<keyword evidence="4" id="KW-1185">Reference proteome</keyword>
<reference evidence="3 4" key="1">
    <citation type="journal article" date="2011" name="Science">
        <title>The Selaginella genome identifies genetic changes associated with the evolution of vascular plants.</title>
        <authorList>
            <person name="Banks J.A."/>
            <person name="Nishiyama T."/>
            <person name="Hasebe M."/>
            <person name="Bowman J.L."/>
            <person name="Gribskov M."/>
            <person name="dePamphilis C."/>
            <person name="Albert V.A."/>
            <person name="Aono N."/>
            <person name="Aoyama T."/>
            <person name="Ambrose B.A."/>
            <person name="Ashton N.W."/>
            <person name="Axtell M.J."/>
            <person name="Barker E."/>
            <person name="Barker M.S."/>
            <person name="Bennetzen J.L."/>
            <person name="Bonawitz N.D."/>
            <person name="Chapple C."/>
            <person name="Cheng C."/>
            <person name="Correa L.G."/>
            <person name="Dacre M."/>
            <person name="DeBarry J."/>
            <person name="Dreyer I."/>
            <person name="Elias M."/>
            <person name="Engstrom E.M."/>
            <person name="Estelle M."/>
            <person name="Feng L."/>
            <person name="Finet C."/>
            <person name="Floyd S.K."/>
            <person name="Frommer W.B."/>
            <person name="Fujita T."/>
            <person name="Gramzow L."/>
            <person name="Gutensohn M."/>
            <person name="Harholt J."/>
            <person name="Hattori M."/>
            <person name="Heyl A."/>
            <person name="Hirai T."/>
            <person name="Hiwatashi Y."/>
            <person name="Ishikawa M."/>
            <person name="Iwata M."/>
            <person name="Karol K.G."/>
            <person name="Koehler B."/>
            <person name="Kolukisaoglu U."/>
            <person name="Kubo M."/>
            <person name="Kurata T."/>
            <person name="Lalonde S."/>
            <person name="Li K."/>
            <person name="Li Y."/>
            <person name="Litt A."/>
            <person name="Lyons E."/>
            <person name="Manning G."/>
            <person name="Maruyama T."/>
            <person name="Michael T.P."/>
            <person name="Mikami K."/>
            <person name="Miyazaki S."/>
            <person name="Morinaga S."/>
            <person name="Murata T."/>
            <person name="Mueller-Roeber B."/>
            <person name="Nelson D.R."/>
            <person name="Obara M."/>
            <person name="Oguri Y."/>
            <person name="Olmstead R.G."/>
            <person name="Onodera N."/>
            <person name="Petersen B.L."/>
            <person name="Pils B."/>
            <person name="Prigge M."/>
            <person name="Rensing S.A."/>
            <person name="Riano-Pachon D.M."/>
            <person name="Roberts A.W."/>
            <person name="Sato Y."/>
            <person name="Scheller H.V."/>
            <person name="Schulz B."/>
            <person name="Schulz C."/>
            <person name="Shakirov E.V."/>
            <person name="Shibagaki N."/>
            <person name="Shinohara N."/>
            <person name="Shippen D.E."/>
            <person name="Soerensen I."/>
            <person name="Sotooka R."/>
            <person name="Sugimoto N."/>
            <person name="Sugita M."/>
            <person name="Sumikawa N."/>
            <person name="Tanurdzic M."/>
            <person name="Theissen G."/>
            <person name="Ulvskov P."/>
            <person name="Wakazuki S."/>
            <person name="Weng J.K."/>
            <person name="Willats W.W."/>
            <person name="Wipf D."/>
            <person name="Wolf P.G."/>
            <person name="Yang L."/>
            <person name="Zimmer A.D."/>
            <person name="Zhu Q."/>
            <person name="Mitros T."/>
            <person name="Hellsten U."/>
            <person name="Loque D."/>
            <person name="Otillar R."/>
            <person name="Salamov A."/>
            <person name="Schmutz J."/>
            <person name="Shapiro H."/>
            <person name="Lindquist E."/>
            <person name="Lucas S."/>
            <person name="Rokhsar D."/>
            <person name="Grigoriev I.V."/>
        </authorList>
    </citation>
    <scope>NUCLEOTIDE SEQUENCE [LARGE SCALE GENOMIC DNA]</scope>
</reference>
<protein>
    <recommendedName>
        <fullName evidence="5">Pentacotripeptide-repeat region of PRORP domain-containing protein</fullName>
    </recommendedName>
</protein>
<feature type="repeat" description="PPR" evidence="2">
    <location>
        <begin position="145"/>
        <end position="179"/>
    </location>
</feature>
<dbReference type="AlphaFoldDB" id="D8RZL8"/>
<gene>
    <name evidence="3" type="ORF">SELMODRAFT_105614</name>
</gene>
<dbReference type="FunFam" id="1.25.40.10:FF:000090">
    <property type="entry name" value="Pentatricopeptide repeat-containing protein, chloroplastic"/>
    <property type="match status" value="1"/>
</dbReference>
<evidence type="ECO:0000256" key="2">
    <source>
        <dbReference type="PROSITE-ProRule" id="PRU00708"/>
    </source>
</evidence>
<accession>D8RZL8</accession>
<feature type="repeat" description="PPR" evidence="2">
    <location>
        <begin position="75"/>
        <end position="109"/>
    </location>
</feature>
<organism evidence="4">
    <name type="scientific">Selaginella moellendorffii</name>
    <name type="common">Spikemoss</name>
    <dbReference type="NCBI Taxonomy" id="88036"/>
    <lineage>
        <taxon>Eukaryota</taxon>
        <taxon>Viridiplantae</taxon>
        <taxon>Streptophyta</taxon>
        <taxon>Embryophyta</taxon>
        <taxon>Tracheophyta</taxon>
        <taxon>Lycopodiopsida</taxon>
        <taxon>Selaginellales</taxon>
        <taxon>Selaginellaceae</taxon>
        <taxon>Selaginella</taxon>
    </lineage>
</organism>
<dbReference type="PROSITE" id="PS51375">
    <property type="entry name" value="PPR"/>
    <property type="match status" value="2"/>
</dbReference>
<evidence type="ECO:0000313" key="3">
    <source>
        <dbReference type="EMBL" id="EFJ22320.1"/>
    </source>
</evidence>
<keyword evidence="1" id="KW-0677">Repeat</keyword>
<evidence type="ECO:0000313" key="4">
    <source>
        <dbReference type="Proteomes" id="UP000001514"/>
    </source>
</evidence>
<dbReference type="Gramene" id="EFJ22320">
    <property type="protein sequence ID" value="EFJ22320"/>
    <property type="gene ID" value="SELMODRAFT_105614"/>
</dbReference>
<proteinExistence type="predicted"/>
<dbReference type="InterPro" id="IPR046960">
    <property type="entry name" value="PPR_At4g14850-like_plant"/>
</dbReference>
<dbReference type="FunFam" id="1.25.40.10:FF:000031">
    <property type="entry name" value="Pentatricopeptide repeat-containing protein mitochondrial"/>
    <property type="match status" value="1"/>
</dbReference>
<dbReference type="KEGG" id="smo:SELMODRAFT_105614"/>
<dbReference type="Proteomes" id="UP000001514">
    <property type="component" value="Unassembled WGS sequence"/>
</dbReference>
<dbReference type="GO" id="GO:0009451">
    <property type="term" value="P:RNA modification"/>
    <property type="evidence" value="ECO:0007669"/>
    <property type="project" value="InterPro"/>
</dbReference>